<dbReference type="GO" id="GO:0003677">
    <property type="term" value="F:DNA binding"/>
    <property type="evidence" value="ECO:0007669"/>
    <property type="project" value="UniProtKB-KW"/>
</dbReference>
<dbReference type="Proteomes" id="UP000319449">
    <property type="component" value="Unassembled WGS sequence"/>
</dbReference>
<protein>
    <recommendedName>
        <fullName evidence="2">DUF6538 domain-containing protein</fullName>
    </recommendedName>
</protein>
<keyword evidence="1" id="KW-0238">DNA-binding</keyword>
<feature type="domain" description="DUF6538" evidence="2">
    <location>
        <begin position="5"/>
        <end position="64"/>
    </location>
</feature>
<dbReference type="Pfam" id="PF20172">
    <property type="entry name" value="DUF6538"/>
    <property type="match status" value="1"/>
</dbReference>
<evidence type="ECO:0000313" key="3">
    <source>
        <dbReference type="EMBL" id="TWJ13683.1"/>
    </source>
</evidence>
<comment type="caution">
    <text evidence="3">The sequence shown here is derived from an EMBL/GenBank/DDBJ whole genome shotgun (WGS) entry which is preliminary data.</text>
</comment>
<gene>
    <name evidence="3" type="ORF">JN12_03735</name>
</gene>
<dbReference type="Gene3D" id="1.10.150.130">
    <property type="match status" value="1"/>
</dbReference>
<dbReference type="InterPro" id="IPR046668">
    <property type="entry name" value="DUF6538"/>
</dbReference>
<keyword evidence="4" id="KW-1185">Reference proteome</keyword>
<accession>A0A562V727</accession>
<sequence>MSRHHLSCSSGYYYYRIKIPVDLKHLFPSTIIKKSLKTTDVKAARCLAVGMEYKVQQTFTMLRTGMLTDDLIRGLVAELYPRIKSVEPVGKVLSSLIVDYVKAHEDKWTHKTKTEVMSCHRLIVDVMGDVEVKAISRQMVIDFKDTMVRLPSNLYKIHVGKTIQEVLMMAGIVPMSTTSVNKHILRLSALLGYAVKEGIIPANLAQGMMIPEKRRSDEERKAYSFEDVQSIVTNLPRTQDRADRFWIPLIFII</sequence>
<name>A0A562V727_9BACT</name>
<organism evidence="3 4">
    <name type="scientific">Geobacter argillaceus</name>
    <dbReference type="NCBI Taxonomy" id="345631"/>
    <lineage>
        <taxon>Bacteria</taxon>
        <taxon>Pseudomonadati</taxon>
        <taxon>Thermodesulfobacteriota</taxon>
        <taxon>Desulfuromonadia</taxon>
        <taxon>Geobacterales</taxon>
        <taxon>Geobacteraceae</taxon>
        <taxon>Geobacter</taxon>
    </lineage>
</organism>
<evidence type="ECO:0000313" key="4">
    <source>
        <dbReference type="Proteomes" id="UP000319449"/>
    </source>
</evidence>
<dbReference type="EMBL" id="VLLN01000036">
    <property type="protein sequence ID" value="TWJ13683.1"/>
    <property type="molecule type" value="Genomic_DNA"/>
</dbReference>
<reference evidence="3 4" key="1">
    <citation type="submission" date="2019-07" db="EMBL/GenBank/DDBJ databases">
        <title>Genomic Encyclopedia of Archaeal and Bacterial Type Strains, Phase II (KMG-II): from individual species to whole genera.</title>
        <authorList>
            <person name="Goeker M."/>
        </authorList>
    </citation>
    <scope>NUCLEOTIDE SEQUENCE [LARGE SCALE GENOMIC DNA]</scope>
    <source>
        <strain evidence="3 4">ATCC BAA-1139</strain>
    </source>
</reference>
<evidence type="ECO:0000259" key="2">
    <source>
        <dbReference type="Pfam" id="PF20172"/>
    </source>
</evidence>
<proteinExistence type="predicted"/>
<dbReference type="OrthoDB" id="9784724at2"/>
<dbReference type="AlphaFoldDB" id="A0A562V727"/>
<dbReference type="InterPro" id="IPR010998">
    <property type="entry name" value="Integrase_recombinase_N"/>
</dbReference>
<dbReference type="RefSeq" id="WP_145025612.1">
    <property type="nucleotide sequence ID" value="NZ_VLLN01000036.1"/>
</dbReference>
<dbReference type="SUPFAM" id="SSF56349">
    <property type="entry name" value="DNA breaking-rejoining enzymes"/>
    <property type="match status" value="1"/>
</dbReference>
<dbReference type="InterPro" id="IPR011010">
    <property type="entry name" value="DNA_brk_join_enz"/>
</dbReference>
<evidence type="ECO:0000256" key="1">
    <source>
        <dbReference type="ARBA" id="ARBA00023125"/>
    </source>
</evidence>